<dbReference type="Gene3D" id="3.40.50.10320">
    <property type="entry name" value="LmbE-like"/>
    <property type="match status" value="1"/>
</dbReference>
<dbReference type="AlphaFoldDB" id="A0A5Q2RMT7"/>
<reference evidence="1 2" key="1">
    <citation type="submission" date="2019-11" db="EMBL/GenBank/DDBJ databases">
        <authorList>
            <person name="He Y."/>
        </authorList>
    </citation>
    <scope>NUCLEOTIDE SEQUENCE [LARGE SCALE GENOMIC DNA]</scope>
    <source>
        <strain evidence="1 2">SCSIO 58843</strain>
    </source>
</reference>
<organism evidence="1 2">
    <name type="scientific">Actinomarinicola tropica</name>
    <dbReference type="NCBI Taxonomy" id="2789776"/>
    <lineage>
        <taxon>Bacteria</taxon>
        <taxon>Bacillati</taxon>
        <taxon>Actinomycetota</taxon>
        <taxon>Acidimicrobiia</taxon>
        <taxon>Acidimicrobiales</taxon>
        <taxon>Iamiaceae</taxon>
        <taxon>Actinomarinicola</taxon>
    </lineage>
</organism>
<evidence type="ECO:0000313" key="2">
    <source>
        <dbReference type="Proteomes" id="UP000334019"/>
    </source>
</evidence>
<accession>A0A5Q2RMT7</accession>
<keyword evidence="2" id="KW-1185">Reference proteome</keyword>
<protein>
    <submittedName>
        <fullName evidence="1">PIG-L family deacetylase</fullName>
    </submittedName>
</protein>
<gene>
    <name evidence="1" type="ORF">GH723_18110</name>
</gene>
<dbReference type="EMBL" id="CP045851">
    <property type="protein sequence ID" value="QGG97183.1"/>
    <property type="molecule type" value="Genomic_DNA"/>
</dbReference>
<name>A0A5Q2RMT7_9ACTN</name>
<proteinExistence type="predicted"/>
<sequence>MAVAKWTAAGKQVTYLLATRGEAGIDGMDPSEAGPLREVEERESAAVVGVEVVEFLDHRDGVVEYGLPLRREVAAAIRRHRPDVVLTINHELTFGGEMLNMADHRHVGLATLDAARDAGNRWIFTDLLDEGLEPWNGVRWVGISATTSPTHGVDVTGFLDAGVASLECHRAYIDGLGRDFDARGMLEGFARGAGDQLGVEHALALQVIQV</sequence>
<dbReference type="SUPFAM" id="SSF102588">
    <property type="entry name" value="LmbE-like"/>
    <property type="match status" value="1"/>
</dbReference>
<dbReference type="GO" id="GO:0016137">
    <property type="term" value="P:glycoside metabolic process"/>
    <property type="evidence" value="ECO:0007669"/>
    <property type="project" value="UniProtKB-ARBA"/>
</dbReference>
<evidence type="ECO:0000313" key="1">
    <source>
        <dbReference type="EMBL" id="QGG97183.1"/>
    </source>
</evidence>
<dbReference type="KEGG" id="atq:GH723_18110"/>
<dbReference type="InterPro" id="IPR003737">
    <property type="entry name" value="GlcNAc_PI_deacetylase-related"/>
</dbReference>
<dbReference type="Proteomes" id="UP000334019">
    <property type="component" value="Chromosome"/>
</dbReference>
<dbReference type="Pfam" id="PF02585">
    <property type="entry name" value="PIG-L"/>
    <property type="match status" value="1"/>
</dbReference>
<dbReference type="InterPro" id="IPR024078">
    <property type="entry name" value="LmbE-like_dom_sf"/>
</dbReference>